<dbReference type="RefSeq" id="WP_061833285.1">
    <property type="nucleotide sequence ID" value="NZ_LUKE01000001.1"/>
</dbReference>
<protein>
    <recommendedName>
        <fullName evidence="1">AB hydrolase-1 domain-containing protein</fullName>
    </recommendedName>
</protein>
<accession>A0A150WMM4</accession>
<evidence type="ECO:0000313" key="2">
    <source>
        <dbReference type="EMBL" id="KYG65741.1"/>
    </source>
</evidence>
<dbReference type="PANTHER" id="PTHR43798">
    <property type="entry name" value="MONOACYLGLYCEROL LIPASE"/>
    <property type="match status" value="1"/>
</dbReference>
<organism evidence="2 3">
    <name type="scientific">Bdellovibrio bacteriovorus</name>
    <dbReference type="NCBI Taxonomy" id="959"/>
    <lineage>
        <taxon>Bacteria</taxon>
        <taxon>Pseudomonadati</taxon>
        <taxon>Bdellovibrionota</taxon>
        <taxon>Bdellovibrionia</taxon>
        <taxon>Bdellovibrionales</taxon>
        <taxon>Pseudobdellovibrionaceae</taxon>
        <taxon>Bdellovibrio</taxon>
    </lineage>
</organism>
<dbReference type="InterPro" id="IPR050266">
    <property type="entry name" value="AB_hydrolase_sf"/>
</dbReference>
<dbReference type="Pfam" id="PF00561">
    <property type="entry name" value="Abhydrolase_1"/>
    <property type="match status" value="1"/>
</dbReference>
<keyword evidence="3" id="KW-1185">Reference proteome</keyword>
<evidence type="ECO:0000259" key="1">
    <source>
        <dbReference type="Pfam" id="PF00561"/>
    </source>
</evidence>
<dbReference type="Gene3D" id="3.40.50.1820">
    <property type="entry name" value="alpha/beta hydrolase"/>
    <property type="match status" value="1"/>
</dbReference>
<dbReference type="InterPro" id="IPR029058">
    <property type="entry name" value="AB_hydrolase_fold"/>
</dbReference>
<dbReference type="Proteomes" id="UP000075320">
    <property type="component" value="Unassembled WGS sequence"/>
</dbReference>
<dbReference type="OrthoDB" id="2086224at2"/>
<gene>
    <name evidence="2" type="ORF">AZI86_01305</name>
</gene>
<sequence length="234" mass="26676">MSIVFLPGFLCDERVWHHQVKALSREMNTEVLDLRHCLDLEGMIQKVVNASWSQFHLVGFSMGGYVAQVFATKHPERLQSLSIIASSGSKLSETDLKGRQRMESILKNAKYRGISPKEMARYIHPKHLENREITDLIVAMSAENTSEMYLNQMRATLHRHEHFAELEALDFPILIVGAKDDRVVTPEEIQSLVKGIPRAEHHMIAECGHYIPLEKPVELTGLLHDFLTRNQKSG</sequence>
<comment type="caution">
    <text evidence="2">The sequence shown here is derived from an EMBL/GenBank/DDBJ whole genome shotgun (WGS) entry which is preliminary data.</text>
</comment>
<dbReference type="PRINTS" id="PR00111">
    <property type="entry name" value="ABHYDROLASE"/>
</dbReference>
<dbReference type="AlphaFoldDB" id="A0A150WMM4"/>
<dbReference type="InterPro" id="IPR000073">
    <property type="entry name" value="AB_hydrolase_1"/>
</dbReference>
<name>A0A150WMM4_BDEBC</name>
<evidence type="ECO:0000313" key="3">
    <source>
        <dbReference type="Proteomes" id="UP000075320"/>
    </source>
</evidence>
<proteinExistence type="predicted"/>
<dbReference type="EMBL" id="LUKE01000001">
    <property type="protein sequence ID" value="KYG65741.1"/>
    <property type="molecule type" value="Genomic_DNA"/>
</dbReference>
<dbReference type="SUPFAM" id="SSF53474">
    <property type="entry name" value="alpha/beta-Hydrolases"/>
    <property type="match status" value="1"/>
</dbReference>
<reference evidence="2 3" key="1">
    <citation type="submission" date="2016-03" db="EMBL/GenBank/DDBJ databases">
        <authorList>
            <person name="Ploux O."/>
        </authorList>
    </citation>
    <scope>NUCLEOTIDE SEQUENCE [LARGE SCALE GENOMIC DNA]</scope>
    <source>
        <strain evidence="2 3">R0</strain>
    </source>
</reference>
<feature type="domain" description="AB hydrolase-1" evidence="1">
    <location>
        <begin position="51"/>
        <end position="216"/>
    </location>
</feature>